<sequence length="134" mass="14557">MTKPTPNAVDVHVGARIRQRRLLADKSQDVLAHAIGVTFQQVQKYERGANRISASRIYAVACALGTPVSWFFEGLTGDAADQAAITRDLTVDSFLSSREGRSLALHFQALKPRHRRQLAALVAAMAEGSDQQAA</sequence>
<evidence type="ECO:0000313" key="5">
    <source>
        <dbReference type="Proteomes" id="UP000281192"/>
    </source>
</evidence>
<proteinExistence type="predicted"/>
<dbReference type="InterPro" id="IPR001387">
    <property type="entry name" value="Cro/C1-type_HTH"/>
</dbReference>
<accession>A0A2N5CP94</accession>
<dbReference type="EMBL" id="PJRQ01000041">
    <property type="protein sequence ID" value="PLR08771.1"/>
    <property type="molecule type" value="Genomic_DNA"/>
</dbReference>
<dbReference type="PROSITE" id="PS50943">
    <property type="entry name" value="HTH_CROC1"/>
    <property type="match status" value="1"/>
</dbReference>
<dbReference type="EMBL" id="CP026100">
    <property type="protein sequence ID" value="AYV48514.1"/>
    <property type="molecule type" value="Genomic_DNA"/>
</dbReference>
<dbReference type="Gene3D" id="1.10.260.40">
    <property type="entry name" value="lambda repressor-like DNA-binding domains"/>
    <property type="match status" value="1"/>
</dbReference>
<dbReference type="OrthoDB" id="7923537at2"/>
<dbReference type="SMART" id="SM00530">
    <property type="entry name" value="HTH_XRE"/>
    <property type="match status" value="1"/>
</dbReference>
<evidence type="ECO:0000259" key="1">
    <source>
        <dbReference type="PROSITE" id="PS50943"/>
    </source>
</evidence>
<evidence type="ECO:0000313" key="4">
    <source>
        <dbReference type="Proteomes" id="UP000234483"/>
    </source>
</evidence>
<evidence type="ECO:0000313" key="3">
    <source>
        <dbReference type="EMBL" id="PLR08771.1"/>
    </source>
</evidence>
<dbReference type="SUPFAM" id="SSF47413">
    <property type="entry name" value="lambda repressor-like DNA-binding domains"/>
    <property type="match status" value="1"/>
</dbReference>
<reference evidence="3 4" key="1">
    <citation type="submission" date="2017-12" db="EMBL/GenBank/DDBJ databases">
        <title>The genome sequence of Caulobacter flavus CGMCC1 15093.</title>
        <authorList>
            <person name="Gao J."/>
            <person name="Mao X."/>
            <person name="Sun J."/>
        </authorList>
    </citation>
    <scope>NUCLEOTIDE SEQUENCE [LARGE SCALE GENOMIC DNA]</scope>
    <source>
        <strain evidence="3 4">CGMCC1 15093</strain>
    </source>
</reference>
<dbReference type="AlphaFoldDB" id="A0A2N5CP94"/>
<dbReference type="Proteomes" id="UP000234483">
    <property type="component" value="Unassembled WGS sequence"/>
</dbReference>
<reference evidence="2 5" key="2">
    <citation type="submission" date="2018-01" db="EMBL/GenBank/DDBJ databases">
        <title>Complete genome sequence of Caulobacter flavus RHGG3.</title>
        <authorList>
            <person name="Yang E."/>
        </authorList>
    </citation>
    <scope>NUCLEOTIDE SEQUENCE [LARGE SCALE GENOMIC DNA]</scope>
    <source>
        <strain evidence="2 5">RHGG3</strain>
    </source>
</reference>
<evidence type="ECO:0000313" key="2">
    <source>
        <dbReference type="EMBL" id="AYV48514.1"/>
    </source>
</evidence>
<dbReference type="Proteomes" id="UP000281192">
    <property type="component" value="Chromosome"/>
</dbReference>
<feature type="domain" description="HTH cro/C1-type" evidence="1">
    <location>
        <begin position="17"/>
        <end position="71"/>
    </location>
</feature>
<name>A0A2N5CP94_9CAUL</name>
<dbReference type="KEGG" id="cfh:C1707_20865"/>
<keyword evidence="5" id="KW-1185">Reference proteome</keyword>
<dbReference type="GO" id="GO:0003677">
    <property type="term" value="F:DNA binding"/>
    <property type="evidence" value="ECO:0007669"/>
    <property type="project" value="InterPro"/>
</dbReference>
<dbReference type="InterPro" id="IPR010982">
    <property type="entry name" value="Lambda_DNA-bd_dom_sf"/>
</dbReference>
<dbReference type="Pfam" id="PF01381">
    <property type="entry name" value="HTH_3"/>
    <property type="match status" value="1"/>
</dbReference>
<organism evidence="3 4">
    <name type="scientific">Caulobacter flavus</name>
    <dbReference type="NCBI Taxonomy" id="1679497"/>
    <lineage>
        <taxon>Bacteria</taxon>
        <taxon>Pseudomonadati</taxon>
        <taxon>Pseudomonadota</taxon>
        <taxon>Alphaproteobacteria</taxon>
        <taxon>Caulobacterales</taxon>
        <taxon>Caulobacteraceae</taxon>
        <taxon>Caulobacter</taxon>
    </lineage>
</organism>
<dbReference type="RefSeq" id="WP_101714729.1">
    <property type="nucleotide sequence ID" value="NZ_CP026100.1"/>
</dbReference>
<protein>
    <submittedName>
        <fullName evidence="3">Transcriptional regulator</fullName>
    </submittedName>
</protein>
<gene>
    <name evidence="2" type="ORF">C1707_20865</name>
    <name evidence="3" type="ORF">CFHF_20205</name>
</gene>
<dbReference type="CDD" id="cd00093">
    <property type="entry name" value="HTH_XRE"/>
    <property type="match status" value="1"/>
</dbReference>